<keyword evidence="2" id="KW-1185">Reference proteome</keyword>
<dbReference type="InterPro" id="IPR029063">
    <property type="entry name" value="SAM-dependent_MTases_sf"/>
</dbReference>
<dbReference type="SUPFAM" id="SSF53335">
    <property type="entry name" value="S-adenosyl-L-methionine-dependent methyltransferases"/>
    <property type="match status" value="1"/>
</dbReference>
<accession>A0A8S3YTS2</accession>
<dbReference type="AlphaFoldDB" id="A0A8S3YTS2"/>
<evidence type="ECO:0000313" key="2">
    <source>
        <dbReference type="Proteomes" id="UP000678393"/>
    </source>
</evidence>
<reference evidence="1" key="1">
    <citation type="submission" date="2021-04" db="EMBL/GenBank/DDBJ databases">
        <authorList>
            <consortium name="Molecular Ecology Group"/>
        </authorList>
    </citation>
    <scope>NUCLEOTIDE SEQUENCE</scope>
</reference>
<dbReference type="EMBL" id="CAJHNH020000890">
    <property type="protein sequence ID" value="CAG5120393.1"/>
    <property type="molecule type" value="Genomic_DNA"/>
</dbReference>
<comment type="caution">
    <text evidence="1">The sequence shown here is derived from an EMBL/GenBank/DDBJ whole genome shotgun (WGS) entry which is preliminary data.</text>
</comment>
<name>A0A8S3YTS2_9EUPU</name>
<sequence length="322" mass="36178">MASAVLGPESHSPLSVIAEKYQTRLDIACPEDEQKFSFGVEYQKKLFSLIDDHLELDPSDRLIYVGDMKGSIARDLEKHFCLIHQVQSVVPGHFHHVETSVGHKTLPVRLSHVGAEDYFRNSAEESVTSKVKYNQILVNNCVRYLEQPRTAYKNMIASLASGGRLLIIHRTGSLNTLPYFSDAVQRLTDTDMNYADIVKDLHLCNLDVTSKIECLPVSMSKKKWLSLLKDRFPTQTEIFTDIEVVSGIRELSEGILKYEGDIVDFVDRLVFISATAHQNSGGHTTEGKKMANVALLPRTAALKYVVKICPEQLKELMGRLKS</sequence>
<proteinExistence type="predicted"/>
<gene>
    <name evidence="1" type="ORF">CUNI_LOCUS5951</name>
</gene>
<evidence type="ECO:0000313" key="1">
    <source>
        <dbReference type="EMBL" id="CAG5120393.1"/>
    </source>
</evidence>
<dbReference type="OrthoDB" id="10015857at2759"/>
<protein>
    <submittedName>
        <fullName evidence="1">Uncharacterized protein</fullName>
    </submittedName>
</protein>
<dbReference type="Proteomes" id="UP000678393">
    <property type="component" value="Unassembled WGS sequence"/>
</dbReference>
<organism evidence="1 2">
    <name type="scientific">Candidula unifasciata</name>
    <dbReference type="NCBI Taxonomy" id="100452"/>
    <lineage>
        <taxon>Eukaryota</taxon>
        <taxon>Metazoa</taxon>
        <taxon>Spiralia</taxon>
        <taxon>Lophotrochozoa</taxon>
        <taxon>Mollusca</taxon>
        <taxon>Gastropoda</taxon>
        <taxon>Heterobranchia</taxon>
        <taxon>Euthyneura</taxon>
        <taxon>Panpulmonata</taxon>
        <taxon>Eupulmonata</taxon>
        <taxon>Stylommatophora</taxon>
        <taxon>Helicina</taxon>
        <taxon>Helicoidea</taxon>
        <taxon>Geomitridae</taxon>
        <taxon>Candidula</taxon>
    </lineage>
</organism>